<keyword evidence="2" id="KW-1133">Transmembrane helix</keyword>
<dbReference type="RefSeq" id="WP_382172348.1">
    <property type="nucleotide sequence ID" value="NZ_JBHRXX010000002.1"/>
</dbReference>
<protein>
    <submittedName>
        <fullName evidence="4">TransglutaminaseTgpA domain-containing protein</fullName>
    </submittedName>
</protein>
<proteinExistence type="predicted"/>
<keyword evidence="2" id="KW-0812">Transmembrane</keyword>
<gene>
    <name evidence="4" type="ORF">ACFOPI_06770</name>
</gene>
<dbReference type="SMART" id="SM00460">
    <property type="entry name" value="TGc"/>
    <property type="match status" value="1"/>
</dbReference>
<dbReference type="InterPro" id="IPR002931">
    <property type="entry name" value="Transglutaminase-like"/>
</dbReference>
<feature type="domain" description="Transglutaminase-like" evidence="3">
    <location>
        <begin position="444"/>
        <end position="515"/>
    </location>
</feature>
<evidence type="ECO:0000313" key="4">
    <source>
        <dbReference type="EMBL" id="MFC3683291.1"/>
    </source>
</evidence>
<organism evidence="4 5">
    <name type="scientific">Hydrogenophaga luteola</name>
    <dbReference type="NCBI Taxonomy" id="1591122"/>
    <lineage>
        <taxon>Bacteria</taxon>
        <taxon>Pseudomonadati</taxon>
        <taxon>Pseudomonadota</taxon>
        <taxon>Betaproteobacteria</taxon>
        <taxon>Burkholderiales</taxon>
        <taxon>Comamonadaceae</taxon>
        <taxon>Hydrogenophaga</taxon>
    </lineage>
</organism>
<dbReference type="Proteomes" id="UP001595729">
    <property type="component" value="Unassembled WGS sequence"/>
</dbReference>
<evidence type="ECO:0000259" key="3">
    <source>
        <dbReference type="SMART" id="SM00460"/>
    </source>
</evidence>
<feature type="transmembrane region" description="Helical" evidence="2">
    <location>
        <begin position="196"/>
        <end position="215"/>
    </location>
</feature>
<dbReference type="SUPFAM" id="SSF54001">
    <property type="entry name" value="Cysteine proteinases"/>
    <property type="match status" value="1"/>
</dbReference>
<dbReference type="EMBL" id="JBHRXX010000002">
    <property type="protein sequence ID" value="MFC3683291.1"/>
    <property type="molecule type" value="Genomic_DNA"/>
</dbReference>
<dbReference type="Gene3D" id="3.10.620.30">
    <property type="match status" value="1"/>
</dbReference>
<evidence type="ECO:0000313" key="5">
    <source>
        <dbReference type="Proteomes" id="UP001595729"/>
    </source>
</evidence>
<dbReference type="InterPro" id="IPR038765">
    <property type="entry name" value="Papain-like_cys_pep_sf"/>
</dbReference>
<feature type="transmembrane region" description="Helical" evidence="2">
    <location>
        <begin position="42"/>
        <end position="58"/>
    </location>
</feature>
<dbReference type="Pfam" id="PF11992">
    <property type="entry name" value="TgpA_N"/>
    <property type="match status" value="1"/>
</dbReference>
<dbReference type="InterPro" id="IPR021878">
    <property type="entry name" value="TgpA_N"/>
</dbReference>
<dbReference type="PANTHER" id="PTHR42736:SF1">
    <property type="entry name" value="PROTEIN-GLUTAMINE GAMMA-GLUTAMYLTRANSFERASE"/>
    <property type="match status" value="1"/>
</dbReference>
<keyword evidence="2" id="KW-0472">Membrane</keyword>
<comment type="caution">
    <text evidence="4">The sequence shown here is derived from an EMBL/GenBank/DDBJ whole genome shotgun (WGS) entry which is preliminary data.</text>
</comment>
<feature type="transmembrane region" description="Helical" evidence="2">
    <location>
        <begin position="163"/>
        <end position="184"/>
    </location>
</feature>
<evidence type="ECO:0000256" key="1">
    <source>
        <dbReference type="SAM" id="MobiDB-lite"/>
    </source>
</evidence>
<evidence type="ECO:0000256" key="2">
    <source>
        <dbReference type="SAM" id="Phobius"/>
    </source>
</evidence>
<keyword evidence="5" id="KW-1185">Reference proteome</keyword>
<dbReference type="Pfam" id="PF01841">
    <property type="entry name" value="Transglut_core"/>
    <property type="match status" value="1"/>
</dbReference>
<sequence length="702" mass="78230">MKLPLRRSASSPSPAGGGRSLWPGQARSTAARGNWTSTLPRDTRDTLFLLAVIAWVVMMQVPHIPWWCSALTACVLVWRAVLTLRGRPLPGWRWRIGLLLVTMVATWWTHKTLLGRDAGVTLIVVLLALKTLELRARRDAFVVFFLGFFTLLTHFFYSQSLLTAAGILVALLGLLTAVVNAHMPVGHPPLRQTAGIAARLALLGAPIMVVAFMLFPRLSPLWGVPGDGMDGRSGLSGKMRVGQIAELVLDDRIALRVRFDGPVPPQRELYFRGPVLTDFDGVEWKPLRSAFPPHMELQAHLAFAGEPIRYEVTMEPNHRPWVFVLEAATQAPELQGLKAFMTPELQWFVRRPVTELVRYRAESHTRFRHGPLEPSLALQDQIALPAGFNPRTLAFAQELRREHGSGPQSAPALIEAALNRLRTGGYTYTLDPGVYGQHTADEFWFDRKEGFCEHIASSFVILMRALDIPARIVTGYQGGELNAVDGYWTVRQRDAHAWAEVWLQGQGWVRVDPTSAVAPSRIGSFERLVAPQGAIGAALGTLDPTLAQQLRDVWEAVNNGWNQWVLNYTQGRQLDLLKSLGFDSPSWTDLAYVLIGVIVVVSLAGAAWALWERQQHDPWLRTLARVRRRLAALGIEAGEHATPRELARLASAQLGDGLFTQQLIAWLLRLEALRYAPHSPDTLAALQKQFQQMPWPERRASS</sequence>
<accession>A0ABV7W0I7</accession>
<feature type="transmembrane region" description="Helical" evidence="2">
    <location>
        <begin position="590"/>
        <end position="611"/>
    </location>
</feature>
<name>A0ABV7W0I7_9BURK</name>
<feature type="region of interest" description="Disordered" evidence="1">
    <location>
        <begin position="1"/>
        <end position="37"/>
    </location>
</feature>
<feature type="transmembrane region" description="Helical" evidence="2">
    <location>
        <begin position="94"/>
        <end position="110"/>
    </location>
</feature>
<dbReference type="InterPro" id="IPR052901">
    <property type="entry name" value="Bact_TGase-like"/>
</dbReference>
<dbReference type="PANTHER" id="PTHR42736">
    <property type="entry name" value="PROTEIN-GLUTAMINE GAMMA-GLUTAMYLTRANSFERASE"/>
    <property type="match status" value="1"/>
</dbReference>
<feature type="transmembrane region" description="Helical" evidence="2">
    <location>
        <begin position="139"/>
        <end position="157"/>
    </location>
</feature>
<reference evidence="5" key="1">
    <citation type="journal article" date="2019" name="Int. J. Syst. Evol. Microbiol.">
        <title>The Global Catalogue of Microorganisms (GCM) 10K type strain sequencing project: providing services to taxonomists for standard genome sequencing and annotation.</title>
        <authorList>
            <consortium name="The Broad Institute Genomics Platform"/>
            <consortium name="The Broad Institute Genome Sequencing Center for Infectious Disease"/>
            <person name="Wu L."/>
            <person name="Ma J."/>
        </authorList>
    </citation>
    <scope>NUCLEOTIDE SEQUENCE [LARGE SCALE GENOMIC DNA]</scope>
    <source>
        <strain evidence="5">KCTC 42501</strain>
    </source>
</reference>